<organism evidence="1">
    <name type="scientific">Rhizoctonia solani partitivirus 10</name>
    <dbReference type="NCBI Taxonomy" id="2838378"/>
    <lineage>
        <taxon>Viruses</taxon>
        <taxon>Riboviria</taxon>
        <taxon>Orthornavirae</taxon>
        <taxon>Pisuviricota</taxon>
        <taxon>Duplopiviricetes</taxon>
        <taxon>Durnavirales</taxon>
        <taxon>Partitiviridae</taxon>
    </lineage>
</organism>
<evidence type="ECO:0000313" key="1">
    <source>
        <dbReference type="EMBL" id="UBR58458.1"/>
    </source>
</evidence>
<accession>A0A8K1MB93</accession>
<dbReference type="EMBL" id="MZ467297">
    <property type="protein sequence ID" value="UBR58458.1"/>
    <property type="molecule type" value="Genomic_RNA"/>
</dbReference>
<reference evidence="1" key="1">
    <citation type="submission" date="2021-06" db="EMBL/GenBank/DDBJ databases">
        <authorList>
            <person name="Wu X."/>
            <person name="Li Y."/>
        </authorList>
    </citation>
    <scope>NUCLEOTIDE SEQUENCE</scope>
    <source>
        <strain evidence="1">ZJ-2H</strain>
    </source>
</reference>
<name>A0A8K1MB93_9VIRU</name>
<proteinExistence type="predicted"/>
<protein>
    <submittedName>
        <fullName evidence="1">Capsid protein</fullName>
    </submittedName>
</protein>
<sequence>MSTETPAPAASLPTGNVAGPQTVVTAVRRKGDYKKKDAVRRGIGGITGSTSIGGLPAMLDILEQFRFSSLLQLADNTFSPNATMFLASLHLTEQAMLGHDRFLKSVSLWHPLTCDMFYIFIWYYHQLRVNKECGTLSTYELDILNYLETNLPPKDIKIPGTLVPALLNITSFATPYEWFGDVVPRLPAFSIPNNLPSQERSYIPAGSNFDYVNCPTILPYVDVIHRFAKGALARFTPTNLNGNNTHRVQPADHFGITANMPTVVPGELYKHVGTEVPRTIGFLKAIFTDRSSDNSDSQVPYVQVGNGTASKWYFNTPIAKTAPPESQRVNSALYSHISQALNLVTVTTVSGATNHTTNDVQINGLNQYAFDLPARPENGAATSALLLEHFLGLVDVPEAATRSNRIHMWPGQLLHDMNTFASYIRDSRKMSDLPLRGIGAPAVSWTLRNEAGSQGFFLADPIPAHRSNENHQARLNENGVRSFNITGETSDPGLDVAAERISALGAVRVNPSQFGGTARNAYAANHNGPWWTERIIARSSEVDAAQAVNTGIASMILPTSAL</sequence>